<comment type="similarity">
    <text evidence="1">Belongs to the peptidase A1 family.</text>
</comment>
<evidence type="ECO:0000256" key="1">
    <source>
        <dbReference type="ARBA" id="ARBA00007447"/>
    </source>
</evidence>
<feature type="domain" description="Xylanase inhibitor C-terminal" evidence="4">
    <location>
        <begin position="148"/>
        <end position="221"/>
    </location>
</feature>
<evidence type="ECO:0000259" key="4">
    <source>
        <dbReference type="Pfam" id="PF14541"/>
    </source>
</evidence>
<reference evidence="6" key="1">
    <citation type="submission" date="2022-12" db="EMBL/GenBank/DDBJ databases">
        <title>Draft genome assemblies for two species of Escallonia (Escalloniales).</title>
        <authorList>
            <person name="Chanderbali A."/>
            <person name="Dervinis C."/>
            <person name="Anghel I."/>
            <person name="Soltis D."/>
            <person name="Soltis P."/>
            <person name="Zapata F."/>
        </authorList>
    </citation>
    <scope>NUCLEOTIDE SEQUENCE</scope>
    <source>
        <strain evidence="6">UCBG64.0493</strain>
        <tissue evidence="6">Leaf</tissue>
    </source>
</reference>
<evidence type="ECO:0000313" key="7">
    <source>
        <dbReference type="Proteomes" id="UP001188597"/>
    </source>
</evidence>
<dbReference type="InterPro" id="IPR021109">
    <property type="entry name" value="Peptidase_aspartic_dom_sf"/>
</dbReference>
<dbReference type="Proteomes" id="UP001188597">
    <property type="component" value="Unassembled WGS sequence"/>
</dbReference>
<dbReference type="Pfam" id="PF14541">
    <property type="entry name" value="TAXi_C"/>
    <property type="match status" value="1"/>
</dbReference>
<dbReference type="Gene3D" id="2.40.70.10">
    <property type="entry name" value="Acid Proteases"/>
    <property type="match status" value="2"/>
</dbReference>
<gene>
    <name evidence="6" type="ORF">RJ639_031687</name>
</gene>
<dbReference type="PANTHER" id="PTHR47967">
    <property type="entry name" value="OS07G0603500 PROTEIN-RELATED"/>
    <property type="match status" value="1"/>
</dbReference>
<dbReference type="AlphaFoldDB" id="A0AA89BLL0"/>
<keyword evidence="2" id="KW-0645">Protease</keyword>
<name>A0AA89BLL0_9ASTE</name>
<dbReference type="EMBL" id="JAVXUP010000157">
    <property type="protein sequence ID" value="KAK3036106.1"/>
    <property type="molecule type" value="Genomic_DNA"/>
</dbReference>
<evidence type="ECO:0000256" key="3">
    <source>
        <dbReference type="ARBA" id="ARBA00022801"/>
    </source>
</evidence>
<evidence type="ECO:0008006" key="8">
    <source>
        <dbReference type="Google" id="ProtNLM"/>
    </source>
</evidence>
<keyword evidence="3" id="KW-0378">Hydrolase</keyword>
<feature type="domain" description="Xylanase inhibitor N-terminal" evidence="5">
    <location>
        <begin position="66"/>
        <end position="130"/>
    </location>
</feature>
<accession>A0AA89BLL0</accession>
<dbReference type="InterPro" id="IPR032861">
    <property type="entry name" value="TAXi_N"/>
</dbReference>
<comment type="caution">
    <text evidence="6">The sequence shown here is derived from an EMBL/GenBank/DDBJ whole genome shotgun (WGS) entry which is preliminary data.</text>
</comment>
<dbReference type="GO" id="GO:0005576">
    <property type="term" value="C:extracellular region"/>
    <property type="evidence" value="ECO:0007669"/>
    <property type="project" value="TreeGrafter"/>
</dbReference>
<dbReference type="Pfam" id="PF14543">
    <property type="entry name" value="TAXi_N"/>
    <property type="match status" value="1"/>
</dbReference>
<dbReference type="GO" id="GO:0006508">
    <property type="term" value="P:proteolysis"/>
    <property type="evidence" value="ECO:0007669"/>
    <property type="project" value="UniProtKB-KW"/>
</dbReference>
<proteinExistence type="inferred from homology"/>
<dbReference type="InterPro" id="IPR051708">
    <property type="entry name" value="Plant_Aspart_Prot_A1"/>
</dbReference>
<protein>
    <recommendedName>
        <fullName evidence="8">Peptidase A1 domain-containing protein</fullName>
    </recommendedName>
</protein>
<dbReference type="InterPro" id="IPR032799">
    <property type="entry name" value="TAXi_C"/>
</dbReference>
<evidence type="ECO:0000256" key="2">
    <source>
        <dbReference type="ARBA" id="ARBA00022670"/>
    </source>
</evidence>
<sequence>MSPYHFVANLIHRDSILSPFYNATATIADRANQSLERSLARLSYLKAATKTETPANVRGLVLAGTGITTARNVLFGCGREINEPNREINGIMGLGCGEESLAKQLGTKFSYCIGNIEDRNYMHNRLIIGNGAVLVGGWTPLVIRNDLYYLRFESIKVGHRTLAINPRVFQRTPQGHRGLIIDSGTENTYLIRDAYLALRDTVEEIIGGELMRSFDPQRPTTLLLWKGEPKPYNISYSGVPFSWRSLFEVEQRKPL</sequence>
<dbReference type="PANTHER" id="PTHR47967:SF14">
    <property type="entry name" value="EUKARYOTIC ASPARTYL PROTEASE FAMILY PROTEIN"/>
    <property type="match status" value="1"/>
</dbReference>
<organism evidence="6 7">
    <name type="scientific">Escallonia herrerae</name>
    <dbReference type="NCBI Taxonomy" id="1293975"/>
    <lineage>
        <taxon>Eukaryota</taxon>
        <taxon>Viridiplantae</taxon>
        <taxon>Streptophyta</taxon>
        <taxon>Embryophyta</taxon>
        <taxon>Tracheophyta</taxon>
        <taxon>Spermatophyta</taxon>
        <taxon>Magnoliopsida</taxon>
        <taxon>eudicotyledons</taxon>
        <taxon>Gunneridae</taxon>
        <taxon>Pentapetalae</taxon>
        <taxon>asterids</taxon>
        <taxon>campanulids</taxon>
        <taxon>Escalloniales</taxon>
        <taxon>Escalloniaceae</taxon>
        <taxon>Escallonia</taxon>
    </lineage>
</organism>
<dbReference type="GO" id="GO:0008233">
    <property type="term" value="F:peptidase activity"/>
    <property type="evidence" value="ECO:0007669"/>
    <property type="project" value="UniProtKB-KW"/>
</dbReference>
<dbReference type="SUPFAM" id="SSF50630">
    <property type="entry name" value="Acid proteases"/>
    <property type="match status" value="1"/>
</dbReference>
<keyword evidence="7" id="KW-1185">Reference proteome</keyword>
<evidence type="ECO:0000313" key="6">
    <source>
        <dbReference type="EMBL" id="KAK3036106.1"/>
    </source>
</evidence>
<evidence type="ECO:0000259" key="5">
    <source>
        <dbReference type="Pfam" id="PF14543"/>
    </source>
</evidence>